<accession>A0AAD9USX0</accession>
<dbReference type="SUPFAM" id="SSF47459">
    <property type="entry name" value="HLH, helix-loop-helix DNA-binding domain"/>
    <property type="match status" value="1"/>
</dbReference>
<dbReference type="PROSITE" id="PS50888">
    <property type="entry name" value="BHLH"/>
    <property type="match status" value="1"/>
</dbReference>
<dbReference type="SMART" id="SM00353">
    <property type="entry name" value="HLH"/>
    <property type="match status" value="1"/>
</dbReference>
<proteinExistence type="predicted"/>
<feature type="region of interest" description="Disordered" evidence="1">
    <location>
        <begin position="13"/>
        <end position="45"/>
    </location>
</feature>
<dbReference type="AlphaFoldDB" id="A0AAD9USX0"/>
<feature type="domain" description="BHLH" evidence="2">
    <location>
        <begin position="34"/>
        <end position="88"/>
    </location>
</feature>
<dbReference type="InterPro" id="IPR011598">
    <property type="entry name" value="bHLH_dom"/>
</dbReference>
<evidence type="ECO:0000313" key="3">
    <source>
        <dbReference type="EMBL" id="KAK2548809.1"/>
    </source>
</evidence>
<gene>
    <name evidence="3" type="ORF">P5673_030954</name>
</gene>
<evidence type="ECO:0000259" key="2">
    <source>
        <dbReference type="PROSITE" id="PS50888"/>
    </source>
</evidence>
<dbReference type="GO" id="GO:0046983">
    <property type="term" value="F:protein dimerization activity"/>
    <property type="evidence" value="ECO:0007669"/>
    <property type="project" value="InterPro"/>
</dbReference>
<evidence type="ECO:0000256" key="1">
    <source>
        <dbReference type="SAM" id="MobiDB-lite"/>
    </source>
</evidence>
<protein>
    <submittedName>
        <fullName evidence="3">Mesoderm posterior protein 2</fullName>
    </submittedName>
</protein>
<sequence>MVQMVVAEKPHANTQTVAAKRKRRRKPRLTGISKQRQSANARERSRMRSIGAAMLQLRHCLPPSLVPKSKKLSKIQTLRLAIGYIAYLFEVLQHEGSHNDCCSDARNFNVEGYLIHAKGEEQETSNTRPNYESKWVCLSSESYSSDASG</sequence>
<dbReference type="GO" id="GO:0032502">
    <property type="term" value="P:developmental process"/>
    <property type="evidence" value="ECO:0007669"/>
    <property type="project" value="TreeGrafter"/>
</dbReference>
<dbReference type="InterPro" id="IPR050283">
    <property type="entry name" value="E-box_TF_Regulators"/>
</dbReference>
<dbReference type="Pfam" id="PF00010">
    <property type="entry name" value="HLH"/>
    <property type="match status" value="1"/>
</dbReference>
<dbReference type="Gene3D" id="4.10.280.10">
    <property type="entry name" value="Helix-loop-helix DNA-binding domain"/>
    <property type="match status" value="1"/>
</dbReference>
<comment type="caution">
    <text evidence="3">The sequence shown here is derived from an EMBL/GenBank/DDBJ whole genome shotgun (WGS) entry which is preliminary data.</text>
</comment>
<organism evidence="3 4">
    <name type="scientific">Acropora cervicornis</name>
    <name type="common">Staghorn coral</name>
    <dbReference type="NCBI Taxonomy" id="6130"/>
    <lineage>
        <taxon>Eukaryota</taxon>
        <taxon>Metazoa</taxon>
        <taxon>Cnidaria</taxon>
        <taxon>Anthozoa</taxon>
        <taxon>Hexacorallia</taxon>
        <taxon>Scleractinia</taxon>
        <taxon>Astrocoeniina</taxon>
        <taxon>Acroporidae</taxon>
        <taxon>Acropora</taxon>
    </lineage>
</organism>
<reference evidence="3" key="1">
    <citation type="journal article" date="2023" name="G3 (Bethesda)">
        <title>Whole genome assembly and annotation of the endangered Caribbean coral Acropora cervicornis.</title>
        <authorList>
            <person name="Selwyn J.D."/>
            <person name="Vollmer S.V."/>
        </authorList>
    </citation>
    <scope>NUCLEOTIDE SEQUENCE</scope>
    <source>
        <strain evidence="3">K2</strain>
    </source>
</reference>
<dbReference type="EMBL" id="JARQWQ010000138">
    <property type="protein sequence ID" value="KAK2548809.1"/>
    <property type="molecule type" value="Genomic_DNA"/>
</dbReference>
<evidence type="ECO:0000313" key="4">
    <source>
        <dbReference type="Proteomes" id="UP001249851"/>
    </source>
</evidence>
<keyword evidence="4" id="KW-1185">Reference proteome</keyword>
<reference evidence="3" key="2">
    <citation type="journal article" date="2023" name="Science">
        <title>Genomic signatures of disease resistance in endangered staghorn corals.</title>
        <authorList>
            <person name="Vollmer S.V."/>
            <person name="Selwyn J.D."/>
            <person name="Despard B.A."/>
            <person name="Roesel C.L."/>
        </authorList>
    </citation>
    <scope>NUCLEOTIDE SEQUENCE</scope>
    <source>
        <strain evidence="3">K2</strain>
    </source>
</reference>
<dbReference type="InterPro" id="IPR036638">
    <property type="entry name" value="HLH_DNA-bd_sf"/>
</dbReference>
<dbReference type="GO" id="GO:0000981">
    <property type="term" value="F:DNA-binding transcription factor activity, RNA polymerase II-specific"/>
    <property type="evidence" value="ECO:0007669"/>
    <property type="project" value="TreeGrafter"/>
</dbReference>
<dbReference type="Proteomes" id="UP001249851">
    <property type="component" value="Unassembled WGS sequence"/>
</dbReference>
<dbReference type="PANTHER" id="PTHR23349">
    <property type="entry name" value="BASIC HELIX-LOOP-HELIX TRANSCRIPTION FACTOR, TWIST"/>
    <property type="match status" value="1"/>
</dbReference>
<name>A0AAD9USX0_ACRCE</name>
<feature type="compositionally biased region" description="Basic residues" evidence="1">
    <location>
        <begin position="19"/>
        <end position="28"/>
    </location>
</feature>
<dbReference type="GO" id="GO:0000977">
    <property type="term" value="F:RNA polymerase II transcription regulatory region sequence-specific DNA binding"/>
    <property type="evidence" value="ECO:0007669"/>
    <property type="project" value="TreeGrafter"/>
</dbReference>
<dbReference type="PANTHER" id="PTHR23349:SF106">
    <property type="entry name" value="BHLH DOMAIN-CONTAINING PROTEIN"/>
    <property type="match status" value="1"/>
</dbReference>